<gene>
    <name evidence="3" type="ORF">TanjilG_22429</name>
</gene>
<feature type="signal peptide" evidence="2">
    <location>
        <begin position="1"/>
        <end position="24"/>
    </location>
</feature>
<proteinExistence type="predicted"/>
<feature type="region of interest" description="Disordered" evidence="1">
    <location>
        <begin position="93"/>
        <end position="155"/>
    </location>
</feature>
<keyword evidence="4" id="KW-1185">Reference proteome</keyword>
<reference evidence="3 4" key="1">
    <citation type="journal article" date="2017" name="Plant Biotechnol. J.">
        <title>A comprehensive draft genome sequence for lupin (Lupinus angustifolius), an emerging health food: insights into plant-microbe interactions and legume evolution.</title>
        <authorList>
            <person name="Hane J.K."/>
            <person name="Ming Y."/>
            <person name="Kamphuis L.G."/>
            <person name="Nelson M.N."/>
            <person name="Garg G."/>
            <person name="Atkins C.A."/>
            <person name="Bayer P.E."/>
            <person name="Bravo A."/>
            <person name="Bringans S."/>
            <person name="Cannon S."/>
            <person name="Edwards D."/>
            <person name="Foley R."/>
            <person name="Gao L.L."/>
            <person name="Harrison M.J."/>
            <person name="Huang W."/>
            <person name="Hurgobin B."/>
            <person name="Li S."/>
            <person name="Liu C.W."/>
            <person name="McGrath A."/>
            <person name="Morahan G."/>
            <person name="Murray J."/>
            <person name="Weller J."/>
            <person name="Jian J."/>
            <person name="Singh K.B."/>
        </authorList>
    </citation>
    <scope>NUCLEOTIDE SEQUENCE [LARGE SCALE GENOMIC DNA]</scope>
    <source>
        <strain evidence="4">cv. Tanjil</strain>
        <tissue evidence="3">Whole plant</tissue>
    </source>
</reference>
<protein>
    <submittedName>
        <fullName evidence="3">Uncharacterized protein</fullName>
    </submittedName>
</protein>
<accession>A0A4P1RS45</accession>
<feature type="compositionally biased region" description="Basic and acidic residues" evidence="1">
    <location>
        <begin position="146"/>
        <end position="155"/>
    </location>
</feature>
<sequence length="248" mass="27827">MMKFKPFSTLLLGCLMFMSTQVLGDSSSRVVQGKIIICNIIYLLIINRLILHDLIPTTLSAVDQEGNKNKLEVTTITSMYAPKEPFERTEATHMRKLGPGGKKLNKHEDTSIDSTSKSDKGVYGEGSSMISGKKKDASQKSLGSLRDQRNDIQEHMKMRPKLWKFTRFAIRRSDLTNTNTKYSKDSNAVTVKVSLKSPSKSEEPKGTTQKDETPSIAEEAKEIASLMYKDYKGKPSHKPPINNNEPRN</sequence>
<dbReference type="AlphaFoldDB" id="A0A4P1RS45"/>
<dbReference type="Proteomes" id="UP000188354">
    <property type="component" value="Chromosome LG02"/>
</dbReference>
<dbReference type="Gramene" id="OIW17317">
    <property type="protein sequence ID" value="OIW17317"/>
    <property type="gene ID" value="TanjilG_22429"/>
</dbReference>
<feature type="compositionally biased region" description="Basic and acidic residues" evidence="1">
    <location>
        <begin position="106"/>
        <end position="122"/>
    </location>
</feature>
<evidence type="ECO:0000256" key="1">
    <source>
        <dbReference type="SAM" id="MobiDB-lite"/>
    </source>
</evidence>
<name>A0A4P1RS45_LUPAN</name>
<dbReference type="EMBL" id="CM007362">
    <property type="protein sequence ID" value="OIW17317.1"/>
    <property type="molecule type" value="Genomic_DNA"/>
</dbReference>
<keyword evidence="2" id="KW-0732">Signal</keyword>
<feature type="chain" id="PRO_5020029599" evidence="2">
    <location>
        <begin position="25"/>
        <end position="248"/>
    </location>
</feature>
<feature type="compositionally biased region" description="Basic and acidic residues" evidence="1">
    <location>
        <begin position="199"/>
        <end position="222"/>
    </location>
</feature>
<feature type="region of interest" description="Disordered" evidence="1">
    <location>
        <begin position="193"/>
        <end position="248"/>
    </location>
</feature>
<organism evidence="3 4">
    <name type="scientific">Lupinus angustifolius</name>
    <name type="common">Narrow-leaved blue lupine</name>
    <dbReference type="NCBI Taxonomy" id="3871"/>
    <lineage>
        <taxon>Eukaryota</taxon>
        <taxon>Viridiplantae</taxon>
        <taxon>Streptophyta</taxon>
        <taxon>Embryophyta</taxon>
        <taxon>Tracheophyta</taxon>
        <taxon>Spermatophyta</taxon>
        <taxon>Magnoliopsida</taxon>
        <taxon>eudicotyledons</taxon>
        <taxon>Gunneridae</taxon>
        <taxon>Pentapetalae</taxon>
        <taxon>rosids</taxon>
        <taxon>fabids</taxon>
        <taxon>Fabales</taxon>
        <taxon>Fabaceae</taxon>
        <taxon>Papilionoideae</taxon>
        <taxon>50 kb inversion clade</taxon>
        <taxon>genistoids sensu lato</taxon>
        <taxon>core genistoids</taxon>
        <taxon>Genisteae</taxon>
        <taxon>Lupinus</taxon>
    </lineage>
</organism>
<evidence type="ECO:0000313" key="3">
    <source>
        <dbReference type="EMBL" id="OIW17317.1"/>
    </source>
</evidence>
<evidence type="ECO:0000256" key="2">
    <source>
        <dbReference type="SAM" id="SignalP"/>
    </source>
</evidence>
<evidence type="ECO:0000313" key="4">
    <source>
        <dbReference type="Proteomes" id="UP000188354"/>
    </source>
</evidence>